<dbReference type="AlphaFoldDB" id="A0AAD5SAM2"/>
<feature type="domain" description="Peptidase S74" evidence="2">
    <location>
        <begin position="51"/>
        <end position="146"/>
    </location>
</feature>
<comment type="caution">
    <text evidence="3">The sequence shown here is derived from an EMBL/GenBank/DDBJ whole genome shotgun (WGS) entry which is preliminary data.</text>
</comment>
<accession>A0AAD5SAM2</accession>
<evidence type="ECO:0000259" key="2">
    <source>
        <dbReference type="PROSITE" id="PS51688"/>
    </source>
</evidence>
<feature type="transmembrane region" description="Helical" evidence="1">
    <location>
        <begin position="29"/>
        <end position="50"/>
    </location>
</feature>
<dbReference type="Pfam" id="PF13884">
    <property type="entry name" value="Peptidase_S74"/>
    <property type="match status" value="1"/>
</dbReference>
<keyword evidence="1" id="KW-0812">Transmembrane</keyword>
<keyword evidence="1" id="KW-1133">Transmembrane helix</keyword>
<dbReference type="EMBL" id="JADGJD010000803">
    <property type="protein sequence ID" value="KAJ3048369.1"/>
    <property type="molecule type" value="Genomic_DNA"/>
</dbReference>
<dbReference type="InterPro" id="IPR030392">
    <property type="entry name" value="S74_ICA"/>
</dbReference>
<evidence type="ECO:0000313" key="4">
    <source>
        <dbReference type="Proteomes" id="UP001212841"/>
    </source>
</evidence>
<proteinExistence type="predicted"/>
<evidence type="ECO:0000313" key="3">
    <source>
        <dbReference type="EMBL" id="KAJ3048369.1"/>
    </source>
</evidence>
<dbReference type="Proteomes" id="UP001212841">
    <property type="component" value="Unassembled WGS sequence"/>
</dbReference>
<organism evidence="3 4">
    <name type="scientific">Rhizophlyctis rosea</name>
    <dbReference type="NCBI Taxonomy" id="64517"/>
    <lineage>
        <taxon>Eukaryota</taxon>
        <taxon>Fungi</taxon>
        <taxon>Fungi incertae sedis</taxon>
        <taxon>Chytridiomycota</taxon>
        <taxon>Chytridiomycota incertae sedis</taxon>
        <taxon>Chytridiomycetes</taxon>
        <taxon>Rhizophlyctidales</taxon>
        <taxon>Rhizophlyctidaceae</taxon>
        <taxon>Rhizophlyctis</taxon>
    </lineage>
</organism>
<protein>
    <recommendedName>
        <fullName evidence="2">Peptidase S74 domain-containing protein</fullName>
    </recommendedName>
</protein>
<reference evidence="3" key="1">
    <citation type="submission" date="2020-05" db="EMBL/GenBank/DDBJ databases">
        <title>Phylogenomic resolution of chytrid fungi.</title>
        <authorList>
            <person name="Stajich J.E."/>
            <person name="Amses K."/>
            <person name="Simmons R."/>
            <person name="Seto K."/>
            <person name="Myers J."/>
            <person name="Bonds A."/>
            <person name="Quandt C.A."/>
            <person name="Barry K."/>
            <person name="Liu P."/>
            <person name="Grigoriev I."/>
            <person name="Longcore J.E."/>
            <person name="James T.Y."/>
        </authorList>
    </citation>
    <scope>NUCLEOTIDE SEQUENCE</scope>
    <source>
        <strain evidence="3">JEL0318</strain>
    </source>
</reference>
<keyword evidence="4" id="KW-1185">Reference proteome</keyword>
<keyword evidence="1" id="KW-0472">Membrane</keyword>
<sequence>MKNVGVYRDMGQQFFYVHRNGTGVSNGSYYYGLILNASMMLTVGSQIYVFSDRNMKKDIETIPEDAALEVVKNLRAVSFKYKNTEEKRVGWIAQEIVNHPIVQDAVSITKKGDDETYTLCQEQLVPVLWAAVRELTARLEKLENKE</sequence>
<gene>
    <name evidence="3" type="ORF">HK097_010638</name>
</gene>
<dbReference type="PROSITE" id="PS51688">
    <property type="entry name" value="ICA"/>
    <property type="match status" value="1"/>
</dbReference>
<evidence type="ECO:0000256" key="1">
    <source>
        <dbReference type="SAM" id="Phobius"/>
    </source>
</evidence>
<name>A0AAD5SAM2_9FUNG</name>